<sequence>MYKSNCRKMNPMKRPVALLLVLLLIAPILLPLFTVKAEETTITISNAQEFIEVAKKARLDSWSKGKQIILQNDIYLSGETFMPIPIFSGTFDGAGYTISGVKLEEGGGGQGLFRYLEEGGIVKNLTVEGKINPTGSKEIIGGIVGENKGTLMKCTFVGEVTGTKQVGGLVGINEASGKIIDCLVNATVYGQHQIGGVAGENRGSILRSTNKGNINTHVIEEDITFEKIVDEETKVTEISADITDIGGITGLNTGMIQNSNNGGIVGYKHVGYNIGGIAGRQSGYINACTNIGTIYGRKEVGGIVGQMEPYTLLTYSKSQLDTLRNELNTLERLLQNAMTNGKGSTDLISGQLSQMKTYVDTAQAHTESLIDQTGEIIDTNVGEVNRISVTIAEAIDRFVPVTEAFSDMAVSMEEAIAPLQKSMDYMVKLSNSMGRSITELENVSNQVGSALSELEDAVYYLKRGNNLIITAAETLANKDIEQAFAYLGDARLSFERSGSALEGSLSKLQSSSSNFSKLLSNLEDSNEYGAKAIKSLRDALDEIEIAAGYFSDSLKGVEEVITYLSEQPEVTFTVGDSTYQDTKESLYTSMHETSDALGELNVIINEQMNLAFDDLGKITEQFFVVLDVLLDITESVMSFEPSVDNYTEDISKIDTESQTEGKVANSTNKGFVKGDINVGGIAGAMAVEKSFDPEDDLEIKGDKSINFVFQTRAVLRSCRNIGEVEAKKDSAGGVVGLMQLGYVVDAVSEGKVASESGNYVGGIAGKSKSLIRSSYAKTFLSGGDYIGGIVGEGKDIIDCRALIEIEKGNDYRGAVAGKVQSGGQVRGNYYVADDLGAIDNISYAGKAEPLVYEDFITLEGMPKSFSELAVYFMVEGKLLEKVQVTYGEAFDKGMLPEVPYRENYYGKWEDFDKECMLFDVYVDAVYSSLVTTLESEQRLDQAMPIVLVEGLFNETDKLVVENLAQEKIENKSDDKVAIEEWYVVIPEDGNEVHRIRYLAPDSNKTLTLEVKEGENWKQQAYQRDGKYIYFDVASHEVTWRSTRVEGPNYIKEIIIGIAISMFIVGGSVFFHRSKKKRNREEGIELTD</sequence>
<dbReference type="RefSeq" id="WP_271013357.1">
    <property type="nucleotide sequence ID" value="NZ_JAQIFT010000065.1"/>
</dbReference>
<organism evidence="3 4">
    <name type="scientific">Holtiella tumoricola</name>
    <dbReference type="NCBI Taxonomy" id="3018743"/>
    <lineage>
        <taxon>Bacteria</taxon>
        <taxon>Bacillati</taxon>
        <taxon>Bacillota</taxon>
        <taxon>Clostridia</taxon>
        <taxon>Lachnospirales</taxon>
        <taxon>Cellulosilyticaceae</taxon>
        <taxon>Holtiella</taxon>
    </lineage>
</organism>
<protein>
    <recommendedName>
        <fullName evidence="5">GLUG domain-containing protein</fullName>
    </recommendedName>
</protein>
<evidence type="ECO:0000313" key="4">
    <source>
        <dbReference type="Proteomes" id="UP001169242"/>
    </source>
</evidence>
<gene>
    <name evidence="3" type="ORF">PBV87_18875</name>
</gene>
<keyword evidence="2" id="KW-0472">Membrane</keyword>
<accession>A0AA42J2D3</accession>
<comment type="caution">
    <text evidence="3">The sequence shown here is derived from an EMBL/GenBank/DDBJ whole genome shotgun (WGS) entry which is preliminary data.</text>
</comment>
<keyword evidence="4" id="KW-1185">Reference proteome</keyword>
<evidence type="ECO:0000256" key="2">
    <source>
        <dbReference type="SAM" id="Phobius"/>
    </source>
</evidence>
<feature type="coiled-coil region" evidence="1">
    <location>
        <begin position="313"/>
        <end position="340"/>
    </location>
</feature>
<dbReference type="AlphaFoldDB" id="A0AA42J2D3"/>
<evidence type="ECO:0000313" key="3">
    <source>
        <dbReference type="EMBL" id="MDA3733547.1"/>
    </source>
</evidence>
<reference evidence="3" key="1">
    <citation type="journal article" date="2023" name="Int. J. Syst. Evol. Microbiol.">
        <title>&lt;i&gt;Holtiella tumoricola&lt;/i&gt; gen. nov. sp. nov., isolated from a human clinical sample.</title>
        <authorList>
            <person name="Allen-Vercoe E."/>
            <person name="Daigneault M.C."/>
            <person name="Vancuren S.J."/>
            <person name="Cochrane K."/>
            <person name="O'Neal L.L."/>
            <person name="Sankaranarayanan K."/>
            <person name="Lawson P.A."/>
        </authorList>
    </citation>
    <scope>NUCLEOTIDE SEQUENCE</scope>
    <source>
        <strain evidence="3">CC70A</strain>
    </source>
</reference>
<name>A0AA42J2D3_9FIRM</name>
<keyword evidence="2" id="KW-0812">Transmembrane</keyword>
<keyword evidence="1" id="KW-0175">Coiled coil</keyword>
<proteinExistence type="predicted"/>
<evidence type="ECO:0000256" key="1">
    <source>
        <dbReference type="SAM" id="Coils"/>
    </source>
</evidence>
<dbReference type="EMBL" id="JAQIFT010000065">
    <property type="protein sequence ID" value="MDA3733547.1"/>
    <property type="molecule type" value="Genomic_DNA"/>
</dbReference>
<dbReference type="Proteomes" id="UP001169242">
    <property type="component" value="Unassembled WGS sequence"/>
</dbReference>
<dbReference type="Gene3D" id="2.160.20.110">
    <property type="match status" value="3"/>
</dbReference>
<evidence type="ECO:0008006" key="5">
    <source>
        <dbReference type="Google" id="ProtNLM"/>
    </source>
</evidence>
<keyword evidence="2" id="KW-1133">Transmembrane helix</keyword>
<feature type="transmembrane region" description="Helical" evidence="2">
    <location>
        <begin position="1053"/>
        <end position="1070"/>
    </location>
</feature>